<evidence type="ECO:0000256" key="1">
    <source>
        <dbReference type="ARBA" id="ARBA00009477"/>
    </source>
</evidence>
<dbReference type="InterPro" id="IPR006143">
    <property type="entry name" value="RND_pump_MFP"/>
</dbReference>
<dbReference type="Gene3D" id="1.10.287.470">
    <property type="entry name" value="Helix hairpin bin"/>
    <property type="match status" value="1"/>
</dbReference>
<dbReference type="NCBIfam" id="TIGR01730">
    <property type="entry name" value="RND_mfp"/>
    <property type="match status" value="1"/>
</dbReference>
<gene>
    <name evidence="4" type="ORF">DDZ13_05220</name>
</gene>
<evidence type="ECO:0000313" key="5">
    <source>
        <dbReference type="Proteomes" id="UP000247099"/>
    </source>
</evidence>
<evidence type="ECO:0000256" key="2">
    <source>
        <dbReference type="SAM" id="Coils"/>
    </source>
</evidence>
<accession>A0A317ZKW3</accession>
<dbReference type="InterPro" id="IPR058625">
    <property type="entry name" value="MdtA-like_BSH"/>
</dbReference>
<protein>
    <submittedName>
        <fullName evidence="4">Efflux transporter periplasmic adaptor subunit</fullName>
    </submittedName>
</protein>
<dbReference type="OrthoDB" id="5730196at2"/>
<dbReference type="Pfam" id="PF25917">
    <property type="entry name" value="BSH_RND"/>
    <property type="match status" value="1"/>
</dbReference>
<dbReference type="AlphaFoldDB" id="A0A317ZKW3"/>
<comment type="similarity">
    <text evidence="1">Belongs to the membrane fusion protein (MFP) (TC 8.A.1) family.</text>
</comment>
<dbReference type="Gene3D" id="2.40.50.100">
    <property type="match status" value="1"/>
</dbReference>
<feature type="coiled-coil region" evidence="2">
    <location>
        <begin position="152"/>
        <end position="179"/>
    </location>
</feature>
<dbReference type="GO" id="GO:1990281">
    <property type="term" value="C:efflux pump complex"/>
    <property type="evidence" value="ECO:0007669"/>
    <property type="project" value="TreeGrafter"/>
</dbReference>
<feature type="domain" description="Multidrug resistance protein MdtA-like barrel-sandwich hybrid" evidence="3">
    <location>
        <begin position="68"/>
        <end position="206"/>
    </location>
</feature>
<dbReference type="Gene3D" id="2.40.420.20">
    <property type="match status" value="1"/>
</dbReference>
<proteinExistence type="inferred from homology"/>
<dbReference type="EMBL" id="QHJQ01000003">
    <property type="protein sequence ID" value="PXA04578.1"/>
    <property type="molecule type" value="Genomic_DNA"/>
</dbReference>
<reference evidence="4 5" key="1">
    <citation type="submission" date="2018-05" db="EMBL/GenBank/DDBJ databases">
        <title>Coraliomargarita sinensis sp. nov., isolated from a marine solar saltern.</title>
        <authorList>
            <person name="Zhou L.Y."/>
        </authorList>
    </citation>
    <scope>NUCLEOTIDE SEQUENCE [LARGE SCALE GENOMIC DNA]</scope>
    <source>
        <strain evidence="4 5">WN38</strain>
    </source>
</reference>
<evidence type="ECO:0000313" key="4">
    <source>
        <dbReference type="EMBL" id="PXA04578.1"/>
    </source>
</evidence>
<dbReference type="Proteomes" id="UP000247099">
    <property type="component" value="Unassembled WGS sequence"/>
</dbReference>
<comment type="caution">
    <text evidence="4">The sequence shown here is derived from an EMBL/GenBank/DDBJ whole genome shotgun (WGS) entry which is preliminary data.</text>
</comment>
<dbReference type="SUPFAM" id="SSF111369">
    <property type="entry name" value="HlyD-like secretion proteins"/>
    <property type="match status" value="1"/>
</dbReference>
<dbReference type="InParanoid" id="A0A317ZKW3"/>
<sequence length="371" mass="40443">MKRLAPILILLLAIGVTVGLYTLRPEPSEVAPERPATKVEAMSVQPESVLLTVDSQGTVLPKIETELAVEVSGRIIEMSPNFRAGGRFEEDDVLFRIDPADYEAAVAARAADLATAELGLAQEEALAEQAAADWAALGEGEASDLTLRKPQLAQASARIESAKAALKRAKRDLRRTEIRAPYDGRVLSKTVDLGQYVMANPANPVARIYATDTAEVRLPLAQDEIDYLIDPELRESDVTLHKEGASGRQEWSGRLVRFEATIDPSSRLTYAVAEVDAPFENGLRRGMFVTAEIEGRRLESAYVLPRYALRGSDSIYLVTPEKTLVTRSIEIVKTDAEQAILSGGLNPGDQVATSPIAYFVENMPVEIINND</sequence>
<keyword evidence="5" id="KW-1185">Reference proteome</keyword>
<dbReference type="Gene3D" id="2.40.30.170">
    <property type="match status" value="1"/>
</dbReference>
<evidence type="ECO:0000259" key="3">
    <source>
        <dbReference type="Pfam" id="PF25917"/>
    </source>
</evidence>
<keyword evidence="2" id="KW-0175">Coiled coil</keyword>
<name>A0A317ZKW3_9BACT</name>
<dbReference type="RefSeq" id="WP_110130385.1">
    <property type="nucleotide sequence ID" value="NZ_QHJQ01000003.1"/>
</dbReference>
<dbReference type="PANTHER" id="PTHR30469">
    <property type="entry name" value="MULTIDRUG RESISTANCE PROTEIN MDTA"/>
    <property type="match status" value="1"/>
</dbReference>
<organism evidence="4 5">
    <name type="scientific">Coraliomargarita sinensis</name>
    <dbReference type="NCBI Taxonomy" id="2174842"/>
    <lineage>
        <taxon>Bacteria</taxon>
        <taxon>Pseudomonadati</taxon>
        <taxon>Verrucomicrobiota</taxon>
        <taxon>Opitutia</taxon>
        <taxon>Puniceicoccales</taxon>
        <taxon>Coraliomargaritaceae</taxon>
        <taxon>Coraliomargarita</taxon>
    </lineage>
</organism>
<dbReference type="PANTHER" id="PTHR30469:SF12">
    <property type="entry name" value="MULTIDRUG RESISTANCE PROTEIN MDTA"/>
    <property type="match status" value="1"/>
</dbReference>
<dbReference type="GO" id="GO:0015562">
    <property type="term" value="F:efflux transmembrane transporter activity"/>
    <property type="evidence" value="ECO:0007669"/>
    <property type="project" value="TreeGrafter"/>
</dbReference>